<reference evidence="1" key="1">
    <citation type="submission" date="2022-12" db="EMBL/GenBank/DDBJ databases">
        <authorList>
            <person name="Wang J."/>
        </authorList>
    </citation>
    <scope>NUCLEOTIDE SEQUENCE</scope>
    <source>
        <strain evidence="1">HY-42-06</strain>
    </source>
</reference>
<keyword evidence="2" id="KW-1185">Reference proteome</keyword>
<comment type="caution">
    <text evidence="1">The sequence shown here is derived from an EMBL/GenBank/DDBJ whole genome shotgun (WGS) entry which is preliminary data.</text>
</comment>
<accession>A0ABT4CLW6</accession>
<evidence type="ECO:0000313" key="2">
    <source>
        <dbReference type="Proteomes" id="UP001079657"/>
    </source>
</evidence>
<dbReference type="RefSeq" id="WP_268048572.1">
    <property type="nucleotide sequence ID" value="NZ_JAPQES010000001.1"/>
</dbReference>
<evidence type="ECO:0000313" key="1">
    <source>
        <dbReference type="EMBL" id="MCY6370045.1"/>
    </source>
</evidence>
<sequence>MKVTKIIDGPGPLPLCEPFNVSSCKQLFFVSGSAWRTDSPKLLEIQVIIDSTIEATLRVWTNESNSHKTLIPVLFETELAVGEHTVQLIEHSDAIGDQNDYYQVTMIEYC</sequence>
<protein>
    <submittedName>
        <fullName evidence="1">Uncharacterized protein</fullName>
    </submittedName>
</protein>
<proteinExistence type="predicted"/>
<dbReference type="Proteomes" id="UP001079657">
    <property type="component" value="Unassembled WGS sequence"/>
</dbReference>
<organism evidence="1 2">
    <name type="scientific">Clostridium ganghwense</name>
    <dbReference type="NCBI Taxonomy" id="312089"/>
    <lineage>
        <taxon>Bacteria</taxon>
        <taxon>Bacillati</taxon>
        <taxon>Bacillota</taxon>
        <taxon>Clostridia</taxon>
        <taxon>Eubacteriales</taxon>
        <taxon>Clostridiaceae</taxon>
        <taxon>Clostridium</taxon>
    </lineage>
</organism>
<gene>
    <name evidence="1" type="ORF">OXH55_05320</name>
</gene>
<name>A0ABT4CLW6_9CLOT</name>
<dbReference type="EMBL" id="JAPQES010000001">
    <property type="protein sequence ID" value="MCY6370045.1"/>
    <property type="molecule type" value="Genomic_DNA"/>
</dbReference>